<dbReference type="SUPFAM" id="SSF47384">
    <property type="entry name" value="Homodimeric domain of signal transducing histidine kinase"/>
    <property type="match status" value="1"/>
</dbReference>
<dbReference type="InterPro" id="IPR011110">
    <property type="entry name" value="Reg_prop"/>
</dbReference>
<dbReference type="PANTHER" id="PTHR43547:SF2">
    <property type="entry name" value="HYBRID SIGNAL TRANSDUCTION HISTIDINE KINASE C"/>
    <property type="match status" value="1"/>
</dbReference>
<dbReference type="CDD" id="cd17574">
    <property type="entry name" value="REC_OmpR"/>
    <property type="match status" value="1"/>
</dbReference>
<keyword evidence="12" id="KW-0472">Membrane</keyword>
<dbReference type="InterPro" id="IPR011123">
    <property type="entry name" value="Y_Y_Y"/>
</dbReference>
<keyword evidence="12" id="KW-0812">Transmembrane</keyword>
<evidence type="ECO:0000256" key="10">
    <source>
        <dbReference type="ARBA" id="ARBA00023163"/>
    </source>
</evidence>
<dbReference type="Gene3D" id="1.10.10.60">
    <property type="entry name" value="Homeodomain-like"/>
    <property type="match status" value="2"/>
</dbReference>
<dbReference type="InterPro" id="IPR013783">
    <property type="entry name" value="Ig-like_fold"/>
</dbReference>
<dbReference type="InterPro" id="IPR036097">
    <property type="entry name" value="HisK_dim/P_sf"/>
</dbReference>
<dbReference type="SUPFAM" id="SSF55874">
    <property type="entry name" value="ATPase domain of HSP90 chaperone/DNA topoisomerase II/histidine kinase"/>
    <property type="match status" value="1"/>
</dbReference>
<evidence type="ECO:0000256" key="6">
    <source>
        <dbReference type="ARBA" id="ARBA00022777"/>
    </source>
</evidence>
<keyword evidence="9" id="KW-0805">Transcription regulation</keyword>
<evidence type="ECO:0000256" key="4">
    <source>
        <dbReference type="ARBA" id="ARBA00022679"/>
    </source>
</evidence>
<dbReference type="EC" id="2.7.13.3" evidence="2"/>
<dbReference type="InterPro" id="IPR018060">
    <property type="entry name" value="HTH_AraC"/>
</dbReference>
<dbReference type="Gene3D" id="2.60.40.10">
    <property type="entry name" value="Immunoglobulins"/>
    <property type="match status" value="1"/>
</dbReference>
<feature type="domain" description="Response regulatory" evidence="15">
    <location>
        <begin position="1099"/>
        <end position="1214"/>
    </location>
</feature>
<proteinExistence type="predicted"/>
<evidence type="ECO:0000256" key="11">
    <source>
        <dbReference type="PROSITE-ProRule" id="PRU00169"/>
    </source>
</evidence>
<dbReference type="InterPro" id="IPR005467">
    <property type="entry name" value="His_kinase_dom"/>
</dbReference>
<dbReference type="SMART" id="SM00388">
    <property type="entry name" value="HisKA"/>
    <property type="match status" value="1"/>
</dbReference>
<evidence type="ECO:0000256" key="2">
    <source>
        <dbReference type="ARBA" id="ARBA00012438"/>
    </source>
</evidence>
<evidence type="ECO:0000256" key="3">
    <source>
        <dbReference type="ARBA" id="ARBA00022553"/>
    </source>
</evidence>
<evidence type="ECO:0000256" key="12">
    <source>
        <dbReference type="SAM" id="Phobius"/>
    </source>
</evidence>
<evidence type="ECO:0000256" key="9">
    <source>
        <dbReference type="ARBA" id="ARBA00023015"/>
    </source>
</evidence>
<dbReference type="InterPro" id="IPR001789">
    <property type="entry name" value="Sig_transdc_resp-reg_receiver"/>
</dbReference>
<evidence type="ECO:0000256" key="7">
    <source>
        <dbReference type="ARBA" id="ARBA00022840"/>
    </source>
</evidence>
<keyword evidence="5" id="KW-0547">Nucleotide-binding</keyword>
<dbReference type="InterPro" id="IPR015943">
    <property type="entry name" value="WD40/YVTN_repeat-like_dom_sf"/>
</dbReference>
<keyword evidence="7" id="KW-0067">ATP-binding</keyword>
<evidence type="ECO:0000259" key="15">
    <source>
        <dbReference type="PROSITE" id="PS50110"/>
    </source>
</evidence>
<dbReference type="SUPFAM" id="SSF52172">
    <property type="entry name" value="CheY-like"/>
    <property type="match status" value="1"/>
</dbReference>
<dbReference type="InterPro" id="IPR036890">
    <property type="entry name" value="HATPase_C_sf"/>
</dbReference>
<dbReference type="CDD" id="cd00082">
    <property type="entry name" value="HisKA"/>
    <property type="match status" value="1"/>
</dbReference>
<keyword evidence="4" id="KW-0808">Transferase</keyword>
<keyword evidence="17" id="KW-1185">Reference proteome</keyword>
<dbReference type="FunFam" id="3.30.565.10:FF:000037">
    <property type="entry name" value="Hybrid sensor histidine kinase/response regulator"/>
    <property type="match status" value="1"/>
</dbReference>
<dbReference type="PANTHER" id="PTHR43547">
    <property type="entry name" value="TWO-COMPONENT HISTIDINE KINASE"/>
    <property type="match status" value="1"/>
</dbReference>
<dbReference type="InterPro" id="IPR003661">
    <property type="entry name" value="HisK_dim/P_dom"/>
</dbReference>
<accession>A0AAE3SFM0</accession>
<dbReference type="Pfam" id="PF07495">
    <property type="entry name" value="Y_Y_Y"/>
    <property type="match status" value="1"/>
</dbReference>
<evidence type="ECO:0000256" key="8">
    <source>
        <dbReference type="ARBA" id="ARBA00023012"/>
    </source>
</evidence>
<dbReference type="GO" id="GO:0043565">
    <property type="term" value="F:sequence-specific DNA binding"/>
    <property type="evidence" value="ECO:0007669"/>
    <property type="project" value="InterPro"/>
</dbReference>
<dbReference type="PRINTS" id="PR00344">
    <property type="entry name" value="BCTRLSENSOR"/>
</dbReference>
<dbReference type="Gene3D" id="2.130.10.10">
    <property type="entry name" value="YVTN repeat-like/Quinoprotein amine dehydrogenase"/>
    <property type="match status" value="3"/>
</dbReference>
<dbReference type="SMART" id="SM00342">
    <property type="entry name" value="HTH_ARAC"/>
    <property type="match status" value="1"/>
</dbReference>
<dbReference type="GO" id="GO:0003700">
    <property type="term" value="F:DNA-binding transcription factor activity"/>
    <property type="evidence" value="ECO:0007669"/>
    <property type="project" value="InterPro"/>
</dbReference>
<dbReference type="PROSITE" id="PS50110">
    <property type="entry name" value="RESPONSE_REGULATORY"/>
    <property type="match status" value="1"/>
</dbReference>
<comment type="catalytic activity">
    <reaction evidence="1">
        <text>ATP + protein L-histidine = ADP + protein N-phospho-L-histidine.</text>
        <dbReference type="EC" id="2.7.13.3"/>
    </reaction>
</comment>
<dbReference type="Gene3D" id="1.10.287.130">
    <property type="match status" value="1"/>
</dbReference>
<dbReference type="Pfam" id="PF00072">
    <property type="entry name" value="Response_reg"/>
    <property type="match status" value="1"/>
</dbReference>
<comment type="caution">
    <text evidence="16">The sequence shown here is derived from an EMBL/GenBank/DDBJ whole genome shotgun (WGS) entry which is preliminary data.</text>
</comment>
<gene>
    <name evidence="16" type="ORF">OM075_14185</name>
</gene>
<dbReference type="EMBL" id="JAPDPJ010000033">
    <property type="protein sequence ID" value="MCW3787620.1"/>
    <property type="molecule type" value="Genomic_DNA"/>
</dbReference>
<dbReference type="Gene3D" id="3.40.50.2300">
    <property type="match status" value="1"/>
</dbReference>
<dbReference type="PROSITE" id="PS01124">
    <property type="entry name" value="HTH_ARAC_FAMILY_2"/>
    <property type="match status" value="1"/>
</dbReference>
<dbReference type="Proteomes" id="UP001209229">
    <property type="component" value="Unassembled WGS sequence"/>
</dbReference>
<feature type="domain" description="HTH araC/xylS-type" evidence="13">
    <location>
        <begin position="1248"/>
        <end position="1347"/>
    </location>
</feature>
<organism evidence="16 17">
    <name type="scientific">Plebeiibacterium sediminum</name>
    <dbReference type="NCBI Taxonomy" id="2992112"/>
    <lineage>
        <taxon>Bacteria</taxon>
        <taxon>Pseudomonadati</taxon>
        <taxon>Bacteroidota</taxon>
        <taxon>Bacteroidia</taxon>
        <taxon>Marinilabiliales</taxon>
        <taxon>Marinilabiliaceae</taxon>
        <taxon>Plebeiibacterium</taxon>
    </lineage>
</organism>
<keyword evidence="3 11" id="KW-0597">Phosphoprotein</keyword>
<evidence type="ECO:0000259" key="13">
    <source>
        <dbReference type="PROSITE" id="PS01124"/>
    </source>
</evidence>
<dbReference type="FunFam" id="1.10.287.130:FF:000045">
    <property type="entry name" value="Two-component system sensor histidine kinase/response regulator"/>
    <property type="match status" value="1"/>
</dbReference>
<dbReference type="PROSITE" id="PS50109">
    <property type="entry name" value="HIS_KIN"/>
    <property type="match status" value="1"/>
</dbReference>
<feature type="modified residue" description="4-aspartylphosphate" evidence="11">
    <location>
        <position position="1147"/>
    </location>
</feature>
<dbReference type="InterPro" id="IPR003594">
    <property type="entry name" value="HATPase_dom"/>
</dbReference>
<dbReference type="Pfam" id="PF02518">
    <property type="entry name" value="HATPase_c"/>
    <property type="match status" value="1"/>
</dbReference>
<dbReference type="SUPFAM" id="SSF63829">
    <property type="entry name" value="Calcium-dependent phosphotriesterase"/>
    <property type="match status" value="2"/>
</dbReference>
<dbReference type="SUPFAM" id="SSF46689">
    <property type="entry name" value="Homeodomain-like"/>
    <property type="match status" value="1"/>
</dbReference>
<evidence type="ECO:0000256" key="5">
    <source>
        <dbReference type="ARBA" id="ARBA00022741"/>
    </source>
</evidence>
<evidence type="ECO:0000259" key="14">
    <source>
        <dbReference type="PROSITE" id="PS50109"/>
    </source>
</evidence>
<dbReference type="InterPro" id="IPR011006">
    <property type="entry name" value="CheY-like_superfamily"/>
</dbReference>
<feature type="transmembrane region" description="Helical" evidence="12">
    <location>
        <begin position="21"/>
        <end position="40"/>
    </location>
</feature>
<dbReference type="Pfam" id="PF00512">
    <property type="entry name" value="HisKA"/>
    <property type="match status" value="1"/>
</dbReference>
<keyword evidence="12" id="KW-1133">Transmembrane helix</keyword>
<dbReference type="InterPro" id="IPR004358">
    <property type="entry name" value="Sig_transdc_His_kin-like_C"/>
</dbReference>
<keyword evidence="6" id="KW-0418">Kinase</keyword>
<feature type="domain" description="Histidine kinase" evidence="14">
    <location>
        <begin position="847"/>
        <end position="1067"/>
    </location>
</feature>
<dbReference type="Pfam" id="PF07494">
    <property type="entry name" value="Reg_prop"/>
    <property type="match status" value="4"/>
</dbReference>
<name>A0AAE3SFM0_9BACT</name>
<evidence type="ECO:0000313" key="16">
    <source>
        <dbReference type="EMBL" id="MCW3787620.1"/>
    </source>
</evidence>
<keyword evidence="8" id="KW-0902">Two-component regulatory system</keyword>
<evidence type="ECO:0000313" key="17">
    <source>
        <dbReference type="Proteomes" id="UP001209229"/>
    </source>
</evidence>
<feature type="transmembrane region" description="Helical" evidence="12">
    <location>
        <begin position="796"/>
        <end position="815"/>
    </location>
</feature>
<reference evidence="16" key="1">
    <citation type="submission" date="2022-10" db="EMBL/GenBank/DDBJ databases">
        <authorList>
            <person name="Yu W.X."/>
        </authorList>
    </citation>
    <scope>NUCLEOTIDE SEQUENCE</scope>
    <source>
        <strain evidence="16">AAT</strain>
    </source>
</reference>
<dbReference type="GO" id="GO:0000155">
    <property type="term" value="F:phosphorelay sensor kinase activity"/>
    <property type="evidence" value="ECO:0007669"/>
    <property type="project" value="InterPro"/>
</dbReference>
<dbReference type="SMART" id="SM00448">
    <property type="entry name" value="REC"/>
    <property type="match status" value="1"/>
</dbReference>
<protein>
    <recommendedName>
        <fullName evidence="2">histidine kinase</fullName>
        <ecNumber evidence="2">2.7.13.3</ecNumber>
    </recommendedName>
</protein>
<evidence type="ECO:0000256" key="1">
    <source>
        <dbReference type="ARBA" id="ARBA00000085"/>
    </source>
</evidence>
<keyword evidence="10" id="KW-0804">Transcription</keyword>
<dbReference type="InterPro" id="IPR009057">
    <property type="entry name" value="Homeodomain-like_sf"/>
</dbReference>
<sequence>MIAFVLKNMCELNISEEVKRALVKYILVVLINFLFISFLFSQEKESLYFSNLRQEDGLPSNMINSVVQDKLGFIWISTNNGICRYDGYSTLLFQQDATHNSITNNNVSSMLMEGDTLWVGTWRGLCYINTITFEVNRVNLGPEITIRSLCKSMDGRLWIGTSKGLIIYDRSKNQYKYFDPQNSDLSHSTIRCFYETKDSTMWIGTYHKLNKYKNGKFESFDLKGDYKPLLKNNLILDIKPLSDDNDTVLLIGTETGLSVFNTKTGKSTLYNSSNTKISNEVVKCIHREDDQLWLGTDFGLSVFNLNFEQIDAYYHNPIINHSIANNVVWDIFRDRNNVIWLLTSNGISSINKKNPFFKLHEEFYSINNQKAGNQIRDMLVASDGKTYMATIHGVIVQDQNSSKRSYFTVNSEYKLLLDNTYALAEDPYGKIWIATAGGINIWDPIKREMHAISANRNNGLTSNYISSFALTNKGTLWVNAWEGGVFRVTGDLKNMSAIHFDKIEDAAPDRIFACIEDIYFTESDRLYKIDHSTLVKENVGSVSDHFQKQNISSLTSLDKQSLWIASNKQLAQYFPSKDSIILYPLNNPVVQTPISLEIDQDTNIWMASLTTVSRFNTHSGKIISMPLNPGFPLKNFYSQCSTSSKNGVVLFGGDNGYVEVNSAINVKHAILPNAVISGLQINNDKLDIPQTRDVLKKDIAYTKHLELDYSNNSVTFYFSTLNYWLPQKSHFRYKLNNFDTEWRSTQDVNYAAYSNLKPGLYELEVEAINYAGLQSESSTKLDIVILPPLWLSRPFIALYILIFIGLIYFTFRIYVKRQQIYNQLRLANLEKVHSEEILNTKQQFFTNISHEFRTPLSLITSPIQQVLNSGELHGKNLEMLKLAEKNSKRLLKLVNQILDFRKMEEQDVPLMKSNVDIVAFSREIYDSFIDLASRNEISYEFISGEPSCKLVCDKEKTEAILFNLLANAFKHTPPNGKIQVVLDKITQDRIDKVQIKVIDTGAGINIADQAKIFNSFYQASNNESGQQGTGIGLAMAKQYALLHQGDIKVKSELNAGSEFTFVFPIELPDAETVVLSETNKEEPAEENKRESVDKTHLKKLLIVDDNPDILDYIEINLGAEYNIFKATNGSKGLEMAEEVKPDIIVSDIMMPVMDGLEMCKVLKQNPNLHQVPVILLTAKSLDVQKVEGIESGANMYITKPFDINYLKACIVNLLERDKQLYDFIKKQLLIKPMELDASELNQDEIFIKKVMDIISENISNPNLSVDLISSQLGLSSTHLYRKLKAITNQSAKDILKNYRLQKAAQMIQNNEGNITEIMYNVGFNSLSSFSKSFKTKFGVSPSEYAKK</sequence>
<dbReference type="Pfam" id="PF12833">
    <property type="entry name" value="HTH_18"/>
    <property type="match status" value="1"/>
</dbReference>
<dbReference type="SMART" id="SM00387">
    <property type="entry name" value="HATPase_c"/>
    <property type="match status" value="1"/>
</dbReference>
<dbReference type="Gene3D" id="3.30.565.10">
    <property type="entry name" value="Histidine kinase-like ATPase, C-terminal domain"/>
    <property type="match status" value="1"/>
</dbReference>
<dbReference type="GO" id="GO:0005524">
    <property type="term" value="F:ATP binding"/>
    <property type="evidence" value="ECO:0007669"/>
    <property type="project" value="UniProtKB-KW"/>
</dbReference>